<dbReference type="GO" id="GO:0005576">
    <property type="term" value="C:extracellular region"/>
    <property type="evidence" value="ECO:0007669"/>
    <property type="project" value="UniProtKB-SubCell"/>
</dbReference>
<dbReference type="KEGG" id="pgut:117656956"/>
<evidence type="ECO:0000256" key="4">
    <source>
        <dbReference type="ARBA" id="ARBA00022702"/>
    </source>
</evidence>
<comment type="function">
    <text evidence="6">Stimulates the secretion of gonadotropins.</text>
</comment>
<name>A0A6P9AR04_PANGU</name>
<evidence type="ECO:0000256" key="3">
    <source>
        <dbReference type="ARBA" id="ARBA00022525"/>
    </source>
</evidence>
<evidence type="ECO:0000313" key="7">
    <source>
        <dbReference type="Proteomes" id="UP001652622"/>
    </source>
</evidence>
<proteinExistence type="inferred from homology"/>
<dbReference type="OrthoDB" id="8490433at2759"/>
<dbReference type="InParanoid" id="A0A6P9AR04"/>
<dbReference type="PROSITE" id="PS00473">
    <property type="entry name" value="GNRH"/>
    <property type="match status" value="1"/>
</dbReference>
<reference evidence="8" key="1">
    <citation type="submission" date="2025-08" db="UniProtKB">
        <authorList>
            <consortium name="RefSeq"/>
        </authorList>
    </citation>
    <scope>IDENTIFICATION</scope>
    <source>
        <tissue evidence="8">Blood</tissue>
    </source>
</reference>
<accession>A0A6P9AR04</accession>
<evidence type="ECO:0000256" key="5">
    <source>
        <dbReference type="ARBA" id="ARBA00022815"/>
    </source>
</evidence>
<evidence type="ECO:0000313" key="8">
    <source>
        <dbReference type="RefSeq" id="XP_034261012.1"/>
    </source>
</evidence>
<sequence>MLTVTRPRNISTFPFFSRPSRFRRDSGVEDHIMVYERSLLVFLCIVFSIGVQLTRTQHWSHGWYPGGKRDVAFPGNLEDSEEGKLCDGGGCPYPEVPSDKVMKHLLAGILTGQFQKKK</sequence>
<dbReference type="InterPro" id="IPR002012">
    <property type="entry name" value="GnRH"/>
</dbReference>
<keyword evidence="4 6" id="KW-0372">Hormone</keyword>
<dbReference type="GeneID" id="117656956"/>
<evidence type="ECO:0000256" key="1">
    <source>
        <dbReference type="ARBA" id="ARBA00004613"/>
    </source>
</evidence>
<dbReference type="Proteomes" id="UP001652622">
    <property type="component" value="Unplaced"/>
</dbReference>
<protein>
    <recommendedName>
        <fullName evidence="6">Progonadoliberin</fullName>
    </recommendedName>
    <component>
        <recommendedName>
            <fullName evidence="6">Gonadoliberin</fullName>
        </recommendedName>
        <alternativeName>
            <fullName evidence="6">Gonadotropin-releasing hormone</fullName>
            <shortName evidence="6">GnRH</shortName>
        </alternativeName>
        <alternativeName>
            <fullName evidence="6">Luliberin</fullName>
        </alternativeName>
        <alternativeName>
            <fullName evidence="6">Luteinizing hormone-releasing hormone</fullName>
            <shortName evidence="6">LH-RH</shortName>
        </alternativeName>
    </component>
    <component>
        <recommendedName>
            <fullName evidence="6">GnRH-associated peptide</fullName>
        </recommendedName>
        <alternativeName>
            <fullName evidence="6">GnRH-associated peptide</fullName>
        </alternativeName>
    </component>
</protein>
<evidence type="ECO:0000256" key="2">
    <source>
        <dbReference type="ARBA" id="ARBA00010968"/>
    </source>
</evidence>
<comment type="subcellular location">
    <subcellularLocation>
        <location evidence="1 6">Secreted</location>
    </subcellularLocation>
</comment>
<dbReference type="GO" id="GO:0005179">
    <property type="term" value="F:hormone activity"/>
    <property type="evidence" value="ECO:0007669"/>
    <property type="project" value="UniProtKB-KW"/>
</dbReference>
<dbReference type="AlphaFoldDB" id="A0A6P9AR04"/>
<keyword evidence="7" id="KW-1185">Reference proteome</keyword>
<dbReference type="OMA" id="CAQHWSH"/>
<evidence type="ECO:0000256" key="6">
    <source>
        <dbReference type="RuleBase" id="RU000635"/>
    </source>
</evidence>
<keyword evidence="3" id="KW-0964">Secreted</keyword>
<comment type="similarity">
    <text evidence="2 6">Belongs to the GnRH family.</text>
</comment>
<dbReference type="Pfam" id="PF00446">
    <property type="entry name" value="GnRH"/>
    <property type="match status" value="1"/>
</dbReference>
<keyword evidence="5 6" id="KW-0027">Amidation</keyword>
<dbReference type="RefSeq" id="XP_034261012.1">
    <property type="nucleotide sequence ID" value="XM_034405121.1"/>
</dbReference>
<organism evidence="7 8">
    <name type="scientific">Pantherophis guttatus</name>
    <name type="common">Corn snake</name>
    <name type="synonym">Elaphe guttata</name>
    <dbReference type="NCBI Taxonomy" id="94885"/>
    <lineage>
        <taxon>Eukaryota</taxon>
        <taxon>Metazoa</taxon>
        <taxon>Chordata</taxon>
        <taxon>Craniata</taxon>
        <taxon>Vertebrata</taxon>
        <taxon>Euteleostomi</taxon>
        <taxon>Lepidosauria</taxon>
        <taxon>Squamata</taxon>
        <taxon>Bifurcata</taxon>
        <taxon>Unidentata</taxon>
        <taxon>Episquamata</taxon>
        <taxon>Toxicofera</taxon>
        <taxon>Serpentes</taxon>
        <taxon>Colubroidea</taxon>
        <taxon>Colubridae</taxon>
        <taxon>Colubrinae</taxon>
        <taxon>Pantherophis</taxon>
    </lineage>
</organism>
<gene>
    <name evidence="8" type="primary">LOC117656956</name>
</gene>